<feature type="compositionally biased region" description="Low complexity" evidence="1">
    <location>
        <begin position="263"/>
        <end position="275"/>
    </location>
</feature>
<evidence type="ECO:0000259" key="2">
    <source>
        <dbReference type="PROSITE" id="PS50940"/>
    </source>
</evidence>
<dbReference type="InterPro" id="IPR002557">
    <property type="entry name" value="Chitin-bd_dom"/>
</dbReference>
<feature type="compositionally biased region" description="Polar residues" evidence="1">
    <location>
        <begin position="246"/>
        <end position="256"/>
    </location>
</feature>
<sequence length="354" mass="41064">MLLVSNQWYKIELFSQTESLLLESSDVSTANMTVTIVFLALAVFGATAAPEFYNEHQQQWQYWRQHELAPPQVKQNPNLVQPHNSNGLKVAAQFQQWPQWQENSPVQFQREVVNAYNEPEHRFGVQQQQPWGQWELTPPKQPAQQQPPPQKPQIVRPSDSWQQAAPPQKPVPNLNIMPETNSDVQRQPWGQWELEPPKQIPQQKPQPQKPYYASPNENKSPEVNAEFQQWLQQQQYREQESEKLKPQQNLPLQNTKPQREPAPQRQKPNPQKPQNFESMENEYVEGPLRFQKDPRCPRTDNPRKPVHLPIAGDCTKFMKCVEGLAFEQDCPAGLEFGVGVNRCDYPKNAKCSTN</sequence>
<feature type="domain" description="Chitin-binding type-2" evidence="2">
    <location>
        <begin position="293"/>
        <end position="353"/>
    </location>
</feature>
<dbReference type="GeneID" id="109407468"/>
<feature type="compositionally biased region" description="Low complexity" evidence="1">
    <location>
        <begin position="226"/>
        <end position="236"/>
    </location>
</feature>
<proteinExistence type="predicted"/>
<dbReference type="SMART" id="SM00494">
    <property type="entry name" value="ChtBD2"/>
    <property type="match status" value="1"/>
</dbReference>
<evidence type="ECO:0000313" key="4">
    <source>
        <dbReference type="Proteomes" id="UP000069940"/>
    </source>
</evidence>
<accession>A0ABM1XN95</accession>
<dbReference type="InterPro" id="IPR036508">
    <property type="entry name" value="Chitin-bd_dom_sf"/>
</dbReference>
<dbReference type="Proteomes" id="UP000069940">
    <property type="component" value="Unassembled WGS sequence"/>
</dbReference>
<evidence type="ECO:0000313" key="3">
    <source>
        <dbReference type="EnsemblMetazoa" id="AALFPA23_001230.P1055"/>
    </source>
</evidence>
<organism evidence="3 4">
    <name type="scientific">Aedes albopictus</name>
    <name type="common">Asian tiger mosquito</name>
    <name type="synonym">Stegomyia albopicta</name>
    <dbReference type="NCBI Taxonomy" id="7160"/>
    <lineage>
        <taxon>Eukaryota</taxon>
        <taxon>Metazoa</taxon>
        <taxon>Ecdysozoa</taxon>
        <taxon>Arthropoda</taxon>
        <taxon>Hexapoda</taxon>
        <taxon>Insecta</taxon>
        <taxon>Pterygota</taxon>
        <taxon>Neoptera</taxon>
        <taxon>Endopterygota</taxon>
        <taxon>Diptera</taxon>
        <taxon>Nematocera</taxon>
        <taxon>Culicoidea</taxon>
        <taxon>Culicidae</taxon>
        <taxon>Culicinae</taxon>
        <taxon>Aedini</taxon>
        <taxon>Aedes</taxon>
        <taxon>Stegomyia</taxon>
    </lineage>
</organism>
<feature type="region of interest" description="Disordered" evidence="1">
    <location>
        <begin position="126"/>
        <end position="308"/>
    </location>
</feature>
<dbReference type="PROSITE" id="PS50940">
    <property type="entry name" value="CHIT_BIND_II"/>
    <property type="match status" value="1"/>
</dbReference>
<feature type="compositionally biased region" description="Low complexity" evidence="1">
    <location>
        <begin position="200"/>
        <end position="210"/>
    </location>
</feature>
<evidence type="ECO:0000256" key="1">
    <source>
        <dbReference type="SAM" id="MobiDB-lite"/>
    </source>
</evidence>
<keyword evidence="4" id="KW-1185">Reference proteome</keyword>
<dbReference type="EnsemblMetazoa" id="AALFPA23_001230.R1055">
    <property type="protein sequence ID" value="AALFPA23_001230.P1055"/>
    <property type="gene ID" value="AALFPA23_001230"/>
</dbReference>
<protein>
    <recommendedName>
        <fullName evidence="2">Chitin-binding type-2 domain-containing protein</fullName>
    </recommendedName>
</protein>
<name>A0ABM1XN95_AEDAL</name>
<feature type="compositionally biased region" description="Pro residues" evidence="1">
    <location>
        <begin position="139"/>
        <end position="151"/>
    </location>
</feature>
<dbReference type="SUPFAM" id="SSF57625">
    <property type="entry name" value="Invertebrate chitin-binding proteins"/>
    <property type="match status" value="1"/>
</dbReference>
<feature type="compositionally biased region" description="Basic and acidic residues" evidence="1">
    <location>
        <begin position="290"/>
        <end position="303"/>
    </location>
</feature>
<dbReference type="RefSeq" id="XP_019536052.3">
    <property type="nucleotide sequence ID" value="XM_019680507.3"/>
</dbReference>
<dbReference type="Pfam" id="PF01607">
    <property type="entry name" value="CBM_14"/>
    <property type="match status" value="1"/>
</dbReference>
<dbReference type="Gene3D" id="2.170.140.10">
    <property type="entry name" value="Chitin binding domain"/>
    <property type="match status" value="1"/>
</dbReference>
<reference evidence="3" key="2">
    <citation type="submission" date="2025-05" db="UniProtKB">
        <authorList>
            <consortium name="EnsemblMetazoa"/>
        </authorList>
    </citation>
    <scope>IDENTIFICATION</scope>
    <source>
        <strain evidence="3">Foshan</strain>
    </source>
</reference>
<reference evidence="4" key="1">
    <citation type="journal article" date="2015" name="Proc. Natl. Acad. Sci. U.S.A.">
        <title>Genome sequence of the Asian Tiger mosquito, Aedes albopictus, reveals insights into its biology, genetics, and evolution.</title>
        <authorList>
            <person name="Chen X.G."/>
            <person name="Jiang X."/>
            <person name="Gu J."/>
            <person name="Xu M."/>
            <person name="Wu Y."/>
            <person name="Deng Y."/>
            <person name="Zhang C."/>
            <person name="Bonizzoni M."/>
            <person name="Dermauw W."/>
            <person name="Vontas J."/>
            <person name="Armbruster P."/>
            <person name="Huang X."/>
            <person name="Yang Y."/>
            <person name="Zhang H."/>
            <person name="He W."/>
            <person name="Peng H."/>
            <person name="Liu Y."/>
            <person name="Wu K."/>
            <person name="Chen J."/>
            <person name="Lirakis M."/>
            <person name="Topalis P."/>
            <person name="Van Leeuwen T."/>
            <person name="Hall A.B."/>
            <person name="Jiang X."/>
            <person name="Thorpe C."/>
            <person name="Mueller R.L."/>
            <person name="Sun C."/>
            <person name="Waterhouse R.M."/>
            <person name="Yan G."/>
            <person name="Tu Z.J."/>
            <person name="Fang X."/>
            <person name="James A.A."/>
        </authorList>
    </citation>
    <scope>NUCLEOTIDE SEQUENCE [LARGE SCALE GENOMIC DNA]</scope>
    <source>
        <strain evidence="4">Foshan</strain>
    </source>
</reference>